<gene>
    <name evidence="1" type="ORF">Q605_AUC00600G0002</name>
</gene>
<comment type="caution">
    <text evidence="1">The sequence shown here is derived from an EMBL/GenBank/DDBJ whole genome shotgun (WGS) entry which is preliminary data.</text>
</comment>
<sequence>MTTPQRALDLLPAVAGGSLVGTVSRVLARSPRLEAVLERENFHGRRVSLRGGLAMAAGTTAVGLLAARPVAQGEGARVAQAAALGAAVATTAAGAAGLVDDLDQGAHDGEAPAKGLKGHLGALARGRVTTGALKILVIGAGSAVAGAVMTAADPRPHRGLGGLVDAGVRTVAIASWANVHNLLDLRPGRALKAAGLLAAPMALTQARRAPASAALAGGTLACCAAGLREDLAEQTMLGDTGANTVGALAGASLASHPSPVLRLTSACAGTALVLASEKISFSGVIARTPALAALDALGRRED</sequence>
<reference evidence="1 2" key="1">
    <citation type="submission" date="2013-12" db="EMBL/GenBank/DDBJ databases">
        <title>A Varibaculum cambriense genome reconstructed from a premature infant gut community with otherwise low bacterial novelty that shifts toward anaerobic metabolism during the third week of life.</title>
        <authorList>
            <person name="Brown C.T."/>
            <person name="Sharon I."/>
            <person name="Thomas B.C."/>
            <person name="Castelle C.J."/>
            <person name="Morowitz M.J."/>
            <person name="Banfield J.F."/>
        </authorList>
    </citation>
    <scope>NUCLEOTIDE SEQUENCE [LARGE SCALE GENOMIC DNA]</scope>
    <source>
        <strain evidence="2">DORA_12</strain>
    </source>
</reference>
<proteinExistence type="predicted"/>
<evidence type="ECO:0000313" key="2">
    <source>
        <dbReference type="Proteomes" id="UP000018852"/>
    </source>
</evidence>
<organism evidence="1 2">
    <name type="scientific">Actinomyces urogenitalis DORA_12</name>
    <dbReference type="NCBI Taxonomy" id="1403939"/>
    <lineage>
        <taxon>Bacteria</taxon>
        <taxon>Bacillati</taxon>
        <taxon>Actinomycetota</taxon>
        <taxon>Actinomycetes</taxon>
        <taxon>Actinomycetales</taxon>
        <taxon>Actinomycetaceae</taxon>
        <taxon>Actinomyces</taxon>
    </lineage>
</organism>
<dbReference type="AlphaFoldDB" id="W1VGP8"/>
<dbReference type="EMBL" id="AZLV01000600">
    <property type="protein sequence ID" value="ETJ04856.1"/>
    <property type="molecule type" value="Genomic_DNA"/>
</dbReference>
<evidence type="ECO:0000313" key="1">
    <source>
        <dbReference type="EMBL" id="ETJ04856.1"/>
    </source>
</evidence>
<accession>W1VGP8</accession>
<protein>
    <submittedName>
        <fullName evidence="1">Uncharacterized protein</fullName>
    </submittedName>
</protein>
<dbReference type="Proteomes" id="UP000018852">
    <property type="component" value="Unassembled WGS sequence"/>
</dbReference>
<dbReference type="PATRIC" id="fig|1403939.3.peg.794"/>
<name>W1VGP8_9ACTO</name>